<proteinExistence type="predicted"/>
<evidence type="ECO:0000313" key="2">
    <source>
        <dbReference type="EMBL" id="EON99336.1"/>
    </source>
</evidence>
<keyword evidence="3" id="KW-1185">Reference proteome</keyword>
<dbReference type="eggNOG" id="ENOG502S0PN">
    <property type="taxonomic scope" value="Eukaryota"/>
</dbReference>
<feature type="region of interest" description="Disordered" evidence="1">
    <location>
        <begin position="213"/>
        <end position="236"/>
    </location>
</feature>
<evidence type="ECO:0000313" key="3">
    <source>
        <dbReference type="Proteomes" id="UP000014074"/>
    </source>
</evidence>
<organism evidence="2 3">
    <name type="scientific">Phaeoacremonium minimum (strain UCR-PA7)</name>
    <name type="common">Esca disease fungus</name>
    <name type="synonym">Togninia minima</name>
    <dbReference type="NCBI Taxonomy" id="1286976"/>
    <lineage>
        <taxon>Eukaryota</taxon>
        <taxon>Fungi</taxon>
        <taxon>Dikarya</taxon>
        <taxon>Ascomycota</taxon>
        <taxon>Pezizomycotina</taxon>
        <taxon>Sordariomycetes</taxon>
        <taxon>Sordariomycetidae</taxon>
        <taxon>Togniniales</taxon>
        <taxon>Togniniaceae</taxon>
        <taxon>Phaeoacremonium</taxon>
    </lineage>
</organism>
<reference evidence="3" key="1">
    <citation type="journal article" date="2013" name="Genome Announc.">
        <title>Draft genome sequence of the ascomycete Phaeoacremonium aleophilum strain UCR-PA7, a causal agent of the esca disease complex in grapevines.</title>
        <authorList>
            <person name="Blanco-Ulate B."/>
            <person name="Rolshausen P."/>
            <person name="Cantu D."/>
        </authorList>
    </citation>
    <scope>NUCLEOTIDE SEQUENCE [LARGE SCALE GENOMIC DNA]</scope>
    <source>
        <strain evidence="3">UCR-PA7</strain>
    </source>
</reference>
<sequence>MATPAASAFSIPRFLLPQNGAIWRRVNRLQPGTARQLVVRYASNDAAKGSKPIVLEKPAKFNPPSHGSRLPKRTTPRHYGGALSAEETQAQKKKDYPGTMPADGTWANWFWTSRNFHLCITLGTLTSLAVFTFVQNFRHTSPFAEMLPAGSEYLSHPIDSFGQLIEVIRLTENYQSEITAEKRKRKVDDVAKRNAYRQAHGITNDGMFASWTSKSDEESLGPAVPPEEEAARVAAEDAKPKKWFGLF</sequence>
<gene>
    <name evidence="2" type="ORF">UCRPA7_5108</name>
</gene>
<dbReference type="KEGG" id="tmn:UCRPA7_5108"/>
<feature type="region of interest" description="Disordered" evidence="1">
    <location>
        <begin position="52"/>
        <end position="97"/>
    </location>
</feature>
<accession>R8BJ50</accession>
<dbReference type="RefSeq" id="XP_007915846.1">
    <property type="nucleotide sequence ID" value="XM_007917655.1"/>
</dbReference>
<dbReference type="OrthoDB" id="5397827at2759"/>
<dbReference type="AlphaFoldDB" id="R8BJ50"/>
<evidence type="ECO:0000256" key="1">
    <source>
        <dbReference type="SAM" id="MobiDB-lite"/>
    </source>
</evidence>
<name>R8BJ50_PHAM7</name>
<dbReference type="EMBL" id="KB933162">
    <property type="protein sequence ID" value="EON99336.1"/>
    <property type="molecule type" value="Genomic_DNA"/>
</dbReference>
<dbReference type="Proteomes" id="UP000014074">
    <property type="component" value="Unassembled WGS sequence"/>
</dbReference>
<dbReference type="HOGENOM" id="CLU_061830_0_0_1"/>
<protein>
    <submittedName>
        <fullName evidence="2">Uncharacterized protein</fullName>
    </submittedName>
</protein>
<dbReference type="GeneID" id="19325627"/>